<dbReference type="Pfam" id="PF01535">
    <property type="entry name" value="PPR"/>
    <property type="match status" value="2"/>
</dbReference>
<dbReference type="InterPro" id="IPR046960">
    <property type="entry name" value="PPR_At4g14850-like_plant"/>
</dbReference>
<name>A0AAN7GCN0_9MYRT</name>
<dbReference type="PANTHER" id="PTHR47926:SF507">
    <property type="entry name" value="DYW DOMAIN-CONTAINING PROTEIN"/>
    <property type="match status" value="1"/>
</dbReference>
<feature type="repeat" description="PPR" evidence="2">
    <location>
        <begin position="121"/>
        <end position="155"/>
    </location>
</feature>
<proteinExistence type="predicted"/>
<dbReference type="GO" id="GO:0003723">
    <property type="term" value="F:RNA binding"/>
    <property type="evidence" value="ECO:0007669"/>
    <property type="project" value="InterPro"/>
</dbReference>
<accession>A0AAN7GCN0</accession>
<dbReference type="PANTHER" id="PTHR47926">
    <property type="entry name" value="PENTATRICOPEPTIDE REPEAT-CONTAINING PROTEIN"/>
    <property type="match status" value="1"/>
</dbReference>
<dbReference type="GO" id="GO:0009451">
    <property type="term" value="P:RNA modification"/>
    <property type="evidence" value="ECO:0007669"/>
    <property type="project" value="InterPro"/>
</dbReference>
<protein>
    <recommendedName>
        <fullName evidence="5">Pentatricopeptide repeat-containing protein</fullName>
    </recommendedName>
</protein>
<dbReference type="NCBIfam" id="TIGR00756">
    <property type="entry name" value="PPR"/>
    <property type="match status" value="2"/>
</dbReference>
<dbReference type="PROSITE" id="PS51375">
    <property type="entry name" value="PPR"/>
    <property type="match status" value="1"/>
</dbReference>
<keyword evidence="4" id="KW-1185">Reference proteome</keyword>
<gene>
    <name evidence="3" type="ORF">SAY87_024349</name>
</gene>
<evidence type="ECO:0000313" key="3">
    <source>
        <dbReference type="EMBL" id="KAK4740761.1"/>
    </source>
</evidence>
<dbReference type="InterPro" id="IPR002885">
    <property type="entry name" value="PPR_rpt"/>
</dbReference>
<dbReference type="Gene3D" id="1.25.40.10">
    <property type="entry name" value="Tetratricopeptide repeat domain"/>
    <property type="match status" value="2"/>
</dbReference>
<dbReference type="Proteomes" id="UP001345219">
    <property type="component" value="Chromosome 19"/>
</dbReference>
<evidence type="ECO:0000256" key="2">
    <source>
        <dbReference type="PROSITE-ProRule" id="PRU00708"/>
    </source>
</evidence>
<dbReference type="AlphaFoldDB" id="A0AAN7GCN0"/>
<keyword evidence="1" id="KW-0677">Repeat</keyword>
<reference evidence="3 4" key="1">
    <citation type="journal article" date="2023" name="Hortic Res">
        <title>Pangenome of water caltrop reveals structural variations and asymmetric subgenome divergence after allopolyploidization.</title>
        <authorList>
            <person name="Zhang X."/>
            <person name="Chen Y."/>
            <person name="Wang L."/>
            <person name="Yuan Y."/>
            <person name="Fang M."/>
            <person name="Shi L."/>
            <person name="Lu R."/>
            <person name="Comes H.P."/>
            <person name="Ma Y."/>
            <person name="Chen Y."/>
            <person name="Huang G."/>
            <person name="Zhou Y."/>
            <person name="Zheng Z."/>
            <person name="Qiu Y."/>
        </authorList>
    </citation>
    <scope>NUCLEOTIDE SEQUENCE [LARGE SCALE GENOMIC DNA]</scope>
    <source>
        <tissue evidence="3">Roots</tissue>
    </source>
</reference>
<dbReference type="EMBL" id="JAXIOK010000024">
    <property type="protein sequence ID" value="KAK4740761.1"/>
    <property type="molecule type" value="Genomic_DNA"/>
</dbReference>
<evidence type="ECO:0000313" key="4">
    <source>
        <dbReference type="Proteomes" id="UP001345219"/>
    </source>
</evidence>
<comment type="caution">
    <text evidence="3">The sequence shown here is derived from an EMBL/GenBank/DDBJ whole genome shotgun (WGS) entry which is preliminary data.</text>
</comment>
<dbReference type="FunFam" id="1.25.40.10:FF:000427">
    <property type="entry name" value="Pentatricopeptide repeat-containing protein chloroplastic"/>
    <property type="match status" value="1"/>
</dbReference>
<evidence type="ECO:0000256" key="1">
    <source>
        <dbReference type="ARBA" id="ARBA00022737"/>
    </source>
</evidence>
<sequence length="214" mass="23323">MNDVYRLLVPLLETSGAIGGSSALLRRFLLLCVASAPESLPQARALFSRIGSPDTFAYNTTIRAHAHFSPSHAIAFFLQMLRSAVPPDNFTFPFVLKACGRLQVASNGLHAMALKFGFGSDLYVQNALISAYGSWGSVESAGKVFDEMLERDIVSWSCMISCYANNGFPYESLTLFQQMQLSETSTPDEITMLSVISAISSIGELDLGRGLTFR</sequence>
<organism evidence="3 4">
    <name type="scientific">Trapa incisa</name>
    <dbReference type="NCBI Taxonomy" id="236973"/>
    <lineage>
        <taxon>Eukaryota</taxon>
        <taxon>Viridiplantae</taxon>
        <taxon>Streptophyta</taxon>
        <taxon>Embryophyta</taxon>
        <taxon>Tracheophyta</taxon>
        <taxon>Spermatophyta</taxon>
        <taxon>Magnoliopsida</taxon>
        <taxon>eudicotyledons</taxon>
        <taxon>Gunneridae</taxon>
        <taxon>Pentapetalae</taxon>
        <taxon>rosids</taxon>
        <taxon>malvids</taxon>
        <taxon>Myrtales</taxon>
        <taxon>Lythraceae</taxon>
        <taxon>Trapa</taxon>
    </lineage>
</organism>
<dbReference type="InterPro" id="IPR011990">
    <property type="entry name" value="TPR-like_helical_dom_sf"/>
</dbReference>
<evidence type="ECO:0008006" key="5">
    <source>
        <dbReference type="Google" id="ProtNLM"/>
    </source>
</evidence>